<dbReference type="PROSITE" id="PS00036">
    <property type="entry name" value="BZIP_BASIC"/>
    <property type="match status" value="1"/>
</dbReference>
<dbReference type="InterPro" id="IPR004827">
    <property type="entry name" value="bZIP"/>
</dbReference>
<dbReference type="STRING" id="670580.A0A1X6NGE9"/>
<proteinExistence type="predicted"/>
<feature type="coiled-coil region" evidence="1">
    <location>
        <begin position="45"/>
        <end position="96"/>
    </location>
</feature>
<evidence type="ECO:0000256" key="1">
    <source>
        <dbReference type="SAM" id="Coils"/>
    </source>
</evidence>
<feature type="domain" description="BZIP" evidence="3">
    <location>
        <begin position="26"/>
        <end position="40"/>
    </location>
</feature>
<feature type="compositionally biased region" description="Low complexity" evidence="2">
    <location>
        <begin position="337"/>
        <end position="349"/>
    </location>
</feature>
<accession>A0A1X6NGE9</accession>
<feature type="compositionally biased region" description="Low complexity" evidence="2">
    <location>
        <begin position="223"/>
        <end position="244"/>
    </location>
</feature>
<evidence type="ECO:0000259" key="3">
    <source>
        <dbReference type="PROSITE" id="PS00036"/>
    </source>
</evidence>
<reference evidence="4 5" key="1">
    <citation type="submission" date="2017-04" db="EMBL/GenBank/DDBJ databases">
        <title>Genome Sequence of the Model Brown-Rot Fungus Postia placenta SB12.</title>
        <authorList>
            <consortium name="DOE Joint Genome Institute"/>
            <person name="Gaskell J."/>
            <person name="Kersten P."/>
            <person name="Larrondo L.F."/>
            <person name="Canessa P."/>
            <person name="Martinez D."/>
            <person name="Hibbett D."/>
            <person name="Schmoll M."/>
            <person name="Kubicek C.P."/>
            <person name="Martinez A.T."/>
            <person name="Yadav J."/>
            <person name="Master E."/>
            <person name="Magnuson J.K."/>
            <person name="James T."/>
            <person name="Yaver D."/>
            <person name="Berka R."/>
            <person name="Labutti K."/>
            <person name="Lipzen A."/>
            <person name="Aerts A."/>
            <person name="Barry K."/>
            <person name="Henrissat B."/>
            <person name="Blanchette R."/>
            <person name="Grigoriev I."/>
            <person name="Cullen D."/>
        </authorList>
    </citation>
    <scope>NUCLEOTIDE SEQUENCE [LARGE SCALE GENOMIC DNA]</scope>
    <source>
        <strain evidence="4 5">MAD-698-R-SB12</strain>
    </source>
</reference>
<evidence type="ECO:0000313" key="5">
    <source>
        <dbReference type="Proteomes" id="UP000194127"/>
    </source>
</evidence>
<dbReference type="AlphaFoldDB" id="A0A1X6NGE9"/>
<evidence type="ECO:0000313" key="4">
    <source>
        <dbReference type="EMBL" id="OSX67592.1"/>
    </source>
</evidence>
<dbReference type="SMART" id="SM00338">
    <property type="entry name" value="BRLZ"/>
    <property type="match status" value="1"/>
</dbReference>
<name>A0A1X6NGE9_9APHY</name>
<dbReference type="Proteomes" id="UP000194127">
    <property type="component" value="Unassembled WGS sequence"/>
</dbReference>
<feature type="compositionally biased region" description="Low complexity" evidence="2">
    <location>
        <begin position="276"/>
        <end position="306"/>
    </location>
</feature>
<protein>
    <recommendedName>
        <fullName evidence="3">BZIP domain-containing protein</fullName>
    </recommendedName>
</protein>
<feature type="region of interest" description="Disordered" evidence="2">
    <location>
        <begin position="272"/>
        <end position="419"/>
    </location>
</feature>
<organism evidence="4 5">
    <name type="scientific">Postia placenta MAD-698-R-SB12</name>
    <dbReference type="NCBI Taxonomy" id="670580"/>
    <lineage>
        <taxon>Eukaryota</taxon>
        <taxon>Fungi</taxon>
        <taxon>Dikarya</taxon>
        <taxon>Basidiomycota</taxon>
        <taxon>Agaricomycotina</taxon>
        <taxon>Agaricomycetes</taxon>
        <taxon>Polyporales</taxon>
        <taxon>Adustoporiaceae</taxon>
        <taxon>Rhodonia</taxon>
    </lineage>
</organism>
<dbReference type="InterPro" id="IPR046347">
    <property type="entry name" value="bZIP_sf"/>
</dbReference>
<dbReference type="RefSeq" id="XP_024344386.1">
    <property type="nucleotide sequence ID" value="XM_024482303.1"/>
</dbReference>
<sequence>MPQSPSAHSKASSDDCSNRLSEAALRKKKNADAQAAFRARRANYIATLEETVTNLESVVLQLQDTYKQTKNENAELRSENAQLRHAMKQRDRALRRIYQGRPAPNTVSPTDEFPPAPPYSAHAPSAMVQGAMPAAHVAQYADNVMRYQTGPDSNVSMAGPFHPDYPQRSPAMAFASGIDTSTPPDSHAQPMDPHRMPRYDQYGYPMDDCNREGTWVTDDQGGPSPSDVLDSSSSSHSPNFVESPTLTTSDLAYPQYPLDDQKVNLASLNSAPYMYPSSRSISPTISTPTSTSSTSLAPSPFPFTFPEASMIQERPEFGYRRPQPAPQLTLHGGTADISIAASSRGAARYRTTRSDPLTQPPMAQALSTYSRLDNSSGGRDSDDSEAASYTYSNRSRPRSDIASARPSRSPSPGPPPICGTLAVIKAQAFGALRRTRARSRKTSEGAAKAAVEALEARGIGMGIGTTSKRPRLLVDDDELQT</sequence>
<dbReference type="GO" id="GO:0003700">
    <property type="term" value="F:DNA-binding transcription factor activity"/>
    <property type="evidence" value="ECO:0007669"/>
    <property type="project" value="InterPro"/>
</dbReference>
<dbReference type="EMBL" id="KZ110591">
    <property type="protein sequence ID" value="OSX67592.1"/>
    <property type="molecule type" value="Genomic_DNA"/>
</dbReference>
<dbReference type="OrthoDB" id="2285533at2759"/>
<keyword evidence="5" id="KW-1185">Reference proteome</keyword>
<gene>
    <name evidence="4" type="ORF">POSPLADRAFT_1068546</name>
</gene>
<keyword evidence="1" id="KW-0175">Coiled coil</keyword>
<dbReference type="Gene3D" id="1.20.5.170">
    <property type="match status" value="1"/>
</dbReference>
<dbReference type="SUPFAM" id="SSF57959">
    <property type="entry name" value="Leucine zipper domain"/>
    <property type="match status" value="1"/>
</dbReference>
<feature type="region of interest" description="Disordered" evidence="2">
    <location>
        <begin position="206"/>
        <end position="245"/>
    </location>
</feature>
<dbReference type="GeneID" id="36327253"/>
<evidence type="ECO:0000256" key="2">
    <source>
        <dbReference type="SAM" id="MobiDB-lite"/>
    </source>
</evidence>